<dbReference type="Proteomes" id="UP000030854">
    <property type="component" value="Unassembled WGS sequence"/>
</dbReference>
<evidence type="ECO:0000313" key="3">
    <source>
        <dbReference type="EMBL" id="KHJ31998.1"/>
    </source>
</evidence>
<keyword evidence="1" id="KW-0677">Repeat</keyword>
<name>A0A0B1P189_UNCNE</name>
<feature type="compositionally biased region" description="Low complexity" evidence="2">
    <location>
        <begin position="1"/>
        <end position="15"/>
    </location>
</feature>
<evidence type="ECO:0000256" key="1">
    <source>
        <dbReference type="ARBA" id="ARBA00022737"/>
    </source>
</evidence>
<keyword evidence="4" id="KW-1185">Reference proteome</keyword>
<reference evidence="3 4" key="1">
    <citation type="journal article" date="2014" name="BMC Genomics">
        <title>Adaptive genomic structural variation in the grape powdery mildew pathogen, Erysiphe necator.</title>
        <authorList>
            <person name="Jones L."/>
            <person name="Riaz S."/>
            <person name="Morales-Cruz A."/>
            <person name="Amrine K.C."/>
            <person name="McGuire B."/>
            <person name="Gubler W.D."/>
            <person name="Walker M.A."/>
            <person name="Cantu D."/>
        </authorList>
    </citation>
    <scope>NUCLEOTIDE SEQUENCE [LARGE SCALE GENOMIC DNA]</scope>
    <source>
        <strain evidence="4">c</strain>
    </source>
</reference>
<feature type="region of interest" description="Disordered" evidence="2">
    <location>
        <begin position="56"/>
        <end position="125"/>
    </location>
</feature>
<dbReference type="GO" id="GO:0043226">
    <property type="term" value="C:organelle"/>
    <property type="evidence" value="ECO:0007669"/>
    <property type="project" value="UniProtKB-ARBA"/>
</dbReference>
<feature type="compositionally biased region" description="Low complexity" evidence="2">
    <location>
        <begin position="25"/>
        <end position="42"/>
    </location>
</feature>
<organism evidence="3 4">
    <name type="scientific">Uncinula necator</name>
    <name type="common">Grape powdery mildew</name>
    <dbReference type="NCBI Taxonomy" id="52586"/>
    <lineage>
        <taxon>Eukaryota</taxon>
        <taxon>Fungi</taxon>
        <taxon>Dikarya</taxon>
        <taxon>Ascomycota</taxon>
        <taxon>Pezizomycotina</taxon>
        <taxon>Leotiomycetes</taxon>
        <taxon>Erysiphales</taxon>
        <taxon>Erysiphaceae</taxon>
        <taxon>Erysiphe</taxon>
    </lineage>
</organism>
<dbReference type="InterPro" id="IPR011992">
    <property type="entry name" value="EF-hand-dom_pair"/>
</dbReference>
<feature type="compositionally biased region" description="Low complexity" evidence="2">
    <location>
        <begin position="109"/>
        <end position="120"/>
    </location>
</feature>
<sequence>MDSDNSLQSSDNNYEGESESKSESESNSSSSSSKGNSSHNSYTSNHRYNRRLIANDPAVTSSTHQKKKTTQTSKVPNITNTNNQRENKKKKNNKNNNNNNNENDDEKINLPQKNQNQNPLSRSKLAREHKISAIQEQEIQDVFLLFARDSSLMTNTSSLNTDKVSSSSLKRKRINSESKRQVSQNKRKKDDSSNIQMMKLPIINLRPALIALSLTPTTAELNEFIAILDSEGTGLVEYEPFVAICALKINSRVVGDTDHQREVDEAWELFVREGEDRITLASLREVARGIGEKDISDDLLRDMVLEANEGAGLAKGVNKREFENVMRKAGVWRSR</sequence>
<feature type="region of interest" description="Disordered" evidence="2">
    <location>
        <begin position="1"/>
        <end position="44"/>
    </location>
</feature>
<dbReference type="AlphaFoldDB" id="A0A0B1P189"/>
<dbReference type="EMBL" id="JNVN01002417">
    <property type="protein sequence ID" value="KHJ31998.1"/>
    <property type="molecule type" value="Genomic_DNA"/>
</dbReference>
<dbReference type="STRING" id="52586.A0A0B1P189"/>
<feature type="compositionally biased region" description="Low complexity" evidence="2">
    <location>
        <begin position="70"/>
        <end position="84"/>
    </location>
</feature>
<comment type="caution">
    <text evidence="3">The sequence shown here is derived from an EMBL/GenBank/DDBJ whole genome shotgun (WGS) entry which is preliminary data.</text>
</comment>
<dbReference type="FunFam" id="1.10.238.10:FF:000178">
    <property type="entry name" value="Calmodulin-2 A"/>
    <property type="match status" value="1"/>
</dbReference>
<dbReference type="Gene3D" id="1.10.238.10">
    <property type="entry name" value="EF-hand"/>
    <property type="match status" value="2"/>
</dbReference>
<accession>A0A0B1P189</accession>
<proteinExistence type="predicted"/>
<evidence type="ECO:0000256" key="2">
    <source>
        <dbReference type="SAM" id="MobiDB-lite"/>
    </source>
</evidence>
<protein>
    <submittedName>
        <fullName evidence="3">Putative ef-hand superfamily ca2+-modulated protein</fullName>
    </submittedName>
</protein>
<dbReference type="SUPFAM" id="SSF47473">
    <property type="entry name" value="EF-hand"/>
    <property type="match status" value="1"/>
</dbReference>
<dbReference type="HOGENOM" id="CLU_829480_0_0_1"/>
<evidence type="ECO:0000313" key="4">
    <source>
        <dbReference type="Proteomes" id="UP000030854"/>
    </source>
</evidence>
<feature type="region of interest" description="Disordered" evidence="2">
    <location>
        <begin position="155"/>
        <end position="193"/>
    </location>
</feature>
<gene>
    <name evidence="3" type="ORF">EV44_g1717</name>
</gene>